<dbReference type="OrthoDB" id="784829at2"/>
<dbReference type="Pfam" id="PF19263">
    <property type="entry name" value="DUF5906"/>
    <property type="match status" value="1"/>
</dbReference>
<evidence type="ECO:0000313" key="2">
    <source>
        <dbReference type="EMBL" id="SGZ02325.1"/>
    </source>
</evidence>
<dbReference type="EMBL" id="FPLJ01000131">
    <property type="protein sequence ID" value="SGZ02325.1"/>
    <property type="molecule type" value="Genomic_DNA"/>
</dbReference>
<gene>
    <name evidence="2" type="ORF">MT2528_4371</name>
    <name evidence="3" type="ORF">NVI5450_4273</name>
</gene>
<evidence type="ECO:0000313" key="3">
    <source>
        <dbReference type="EMBL" id="SGZ16166.1"/>
    </source>
</evidence>
<dbReference type="Proteomes" id="UP000182660">
    <property type="component" value="Unassembled WGS sequence"/>
</dbReference>
<evidence type="ECO:0000313" key="5">
    <source>
        <dbReference type="Proteomes" id="UP000183794"/>
    </source>
</evidence>
<dbReference type="InterPro" id="IPR027417">
    <property type="entry name" value="P-loop_NTPase"/>
</dbReference>
<protein>
    <submittedName>
        <fullName evidence="3">Predicted integrase</fullName>
    </submittedName>
</protein>
<accession>A0A1K9ZU31</accession>
<evidence type="ECO:0000313" key="4">
    <source>
        <dbReference type="Proteomes" id="UP000182660"/>
    </source>
</evidence>
<dbReference type="AlphaFoldDB" id="A0A1K9ZU31"/>
<evidence type="ECO:0000259" key="1">
    <source>
        <dbReference type="Pfam" id="PF19263"/>
    </source>
</evidence>
<dbReference type="Proteomes" id="UP000183794">
    <property type="component" value="Unassembled WGS sequence"/>
</dbReference>
<dbReference type="RefSeq" id="WP_075499574.1">
    <property type="nucleotide sequence ID" value="NZ_CAWRCN010000017.1"/>
</dbReference>
<dbReference type="Gene3D" id="3.40.50.300">
    <property type="entry name" value="P-loop containing nucleotide triphosphate hydrolases"/>
    <property type="match status" value="1"/>
</dbReference>
<dbReference type="EMBL" id="FPLD01000123">
    <property type="protein sequence ID" value="SGZ16166.1"/>
    <property type="molecule type" value="Genomic_DNA"/>
</dbReference>
<keyword evidence="4" id="KW-1185">Reference proteome</keyword>
<name>A0A1K9ZU31_9GAMM</name>
<reference evidence="2 4" key="2">
    <citation type="submission" date="2016-11" db="EMBL/GenBank/DDBJ databases">
        <authorList>
            <person name="Klemetsen T."/>
        </authorList>
    </citation>
    <scope>NUCLEOTIDE SEQUENCE [LARGE SCALE GENOMIC DNA]</scope>
    <source>
        <strain evidence="2">MT 2528</strain>
    </source>
</reference>
<dbReference type="InterPro" id="IPR045455">
    <property type="entry name" value="NrS-1_pol-like_helicase"/>
</dbReference>
<proteinExistence type="predicted"/>
<reference evidence="3 5" key="1">
    <citation type="submission" date="2016-11" db="EMBL/GenBank/DDBJ databases">
        <authorList>
            <person name="Jaros S."/>
            <person name="Januszkiewicz K."/>
            <person name="Wedrychowicz H."/>
        </authorList>
    </citation>
    <scope>NUCLEOTIDE SEQUENCE [LARGE SCALE GENOMIC DNA]</scope>
    <source>
        <strain evidence="3">NVI 5450</strain>
    </source>
</reference>
<sequence length="482" mass="54809">MKSAETLNNVAADAISQPRSSEIITDINTDQLGFVVGMPSRNINTQNDCLDEFNKYYTTIVTGGKNLVIRANLDPFGNANIEFFNHKEFTDIHKDYNKIPVQIETTNGTAVKLFNPAKLWLESPESDSAKFGITFYPKLTKFYKGKLNTYMGLGCSPIDIDEKAEIDLQIYLNHVYNVICDGNKEHGDYLIKWIAHAVQKPEEKPEVGVVLKAGQGTGKGTLLKPLSKIFGAHYLHATSPEQVIGKFNSQLENKIMLFADEFFAGSKGSTDKLKAMITEKTGSIERKGIDRISLPDYSRIIMATNHENVISIERDERRYLYLEVSDRYKQNREYFKPLHETVDKPDFAGQLLTYLINIDITDFEPRHVPKTKALEEQKIDNLDPLDKWLFEILSDGTFFGAGLMEVSVSRKDIQTIAQKWIDDHGLKVFGSLDRQLGKRLKLIGVDDARPYFEGKQVRTYIFPPLATIRANFDNYMAFTTDW</sequence>
<feature type="domain" description="NrS-1 polymerase-like helicase" evidence="1">
    <location>
        <begin position="214"/>
        <end position="318"/>
    </location>
</feature>
<dbReference type="SUPFAM" id="SSF52540">
    <property type="entry name" value="P-loop containing nucleoside triphosphate hydrolases"/>
    <property type="match status" value="1"/>
</dbReference>
<organism evidence="3 5">
    <name type="scientific">Moritella viscosa</name>
    <dbReference type="NCBI Taxonomy" id="80854"/>
    <lineage>
        <taxon>Bacteria</taxon>
        <taxon>Pseudomonadati</taxon>
        <taxon>Pseudomonadota</taxon>
        <taxon>Gammaproteobacteria</taxon>
        <taxon>Alteromonadales</taxon>
        <taxon>Moritellaceae</taxon>
        <taxon>Moritella</taxon>
    </lineage>
</organism>